<dbReference type="eggNOG" id="COG0236">
    <property type="taxonomic scope" value="Bacteria"/>
</dbReference>
<proteinExistence type="predicted"/>
<evidence type="ECO:0000313" key="2">
    <source>
        <dbReference type="EMBL" id="EOD64602.1"/>
    </source>
</evidence>
<evidence type="ECO:0000313" key="3">
    <source>
        <dbReference type="Proteomes" id="UP000014139"/>
    </source>
</evidence>
<accession>R1FZ77</accession>
<dbReference type="AlphaFoldDB" id="R1FZ77"/>
<evidence type="ECO:0000259" key="1">
    <source>
        <dbReference type="PROSITE" id="PS50075"/>
    </source>
</evidence>
<protein>
    <recommendedName>
        <fullName evidence="1">Carrier domain-containing protein</fullName>
    </recommendedName>
</protein>
<dbReference type="SUPFAM" id="SSF47336">
    <property type="entry name" value="ACP-like"/>
    <property type="match status" value="1"/>
</dbReference>
<dbReference type="Gene3D" id="1.10.1200.10">
    <property type="entry name" value="ACP-like"/>
    <property type="match status" value="1"/>
</dbReference>
<dbReference type="PATRIC" id="fig|1292037.4.peg.5835"/>
<name>R1FZ77_9PSEU</name>
<feature type="domain" description="Carrier" evidence="1">
    <location>
        <begin position="1"/>
        <end position="83"/>
    </location>
</feature>
<keyword evidence="3" id="KW-1185">Reference proteome</keyword>
<comment type="caution">
    <text evidence="2">The sequence shown here is derived from an EMBL/GenBank/DDBJ whole genome shotgun (WGS) entry which is preliminary data.</text>
</comment>
<dbReference type="Proteomes" id="UP000014139">
    <property type="component" value="Unassembled WGS sequence"/>
</dbReference>
<dbReference type="InterPro" id="IPR009081">
    <property type="entry name" value="PP-bd_ACP"/>
</dbReference>
<gene>
    <name evidence="2" type="ORF">H480_31006</name>
</gene>
<reference evidence="2 3" key="1">
    <citation type="submission" date="2013-02" db="EMBL/GenBank/DDBJ databases">
        <title>Draft genome sequence of Amycolatopsis vancoresmycina strain DSM 44592T.</title>
        <authorList>
            <person name="Kumar S."/>
            <person name="Kaur N."/>
            <person name="Kaur C."/>
            <person name="Raghava G.P.S."/>
            <person name="Mayilraj S."/>
        </authorList>
    </citation>
    <scope>NUCLEOTIDE SEQUENCE [LARGE SCALE GENOMIC DNA]</scope>
    <source>
        <strain evidence="2 3">DSM 44592</strain>
    </source>
</reference>
<dbReference type="Pfam" id="PF00550">
    <property type="entry name" value="PP-binding"/>
    <property type="match status" value="1"/>
</dbReference>
<dbReference type="PROSITE" id="PS50075">
    <property type="entry name" value="CARRIER"/>
    <property type="match status" value="1"/>
</dbReference>
<dbReference type="InterPro" id="IPR036736">
    <property type="entry name" value="ACP-like_sf"/>
</dbReference>
<organism evidence="2 3">
    <name type="scientific">Amycolatopsis vancoresmycina DSM 44592</name>
    <dbReference type="NCBI Taxonomy" id="1292037"/>
    <lineage>
        <taxon>Bacteria</taxon>
        <taxon>Bacillati</taxon>
        <taxon>Actinomycetota</taxon>
        <taxon>Actinomycetes</taxon>
        <taxon>Pseudonocardiales</taxon>
        <taxon>Pseudonocardiaceae</taxon>
        <taxon>Amycolatopsis</taxon>
    </lineage>
</organism>
<sequence length="88" mass="9474">MGAEPTAEAILAELSGFFATATAGHAPGPDEDYFALGLVNSLLALELVAHVERRYGIAVDVEDLDLDNFRTLNRVTGFVLRKRSAGIR</sequence>
<dbReference type="EMBL" id="AOUO01000496">
    <property type="protein sequence ID" value="EOD64602.1"/>
    <property type="molecule type" value="Genomic_DNA"/>
</dbReference>